<name>H2Y084_CIOIN</name>
<evidence type="ECO:0000313" key="2">
    <source>
        <dbReference type="Proteomes" id="UP000008144"/>
    </source>
</evidence>
<dbReference type="HOGENOM" id="CLU_061199_2_2_1"/>
<reference evidence="1" key="2">
    <citation type="journal article" date="2008" name="Genome Biol.">
        <title>Improved genome assembly and evidence-based global gene model set for the chordate Ciona intestinalis: new insight into intron and operon populations.</title>
        <authorList>
            <person name="Satou Y."/>
            <person name="Mineta K."/>
            <person name="Ogasawara M."/>
            <person name="Sasakura Y."/>
            <person name="Shoguchi E."/>
            <person name="Ueno K."/>
            <person name="Yamada L."/>
            <person name="Matsumoto J."/>
            <person name="Wasserscheid J."/>
            <person name="Dewar K."/>
            <person name="Wiley G.B."/>
            <person name="Macmil S.L."/>
            <person name="Roe B.A."/>
            <person name="Zeller R.W."/>
            <person name="Hastings K.E."/>
            <person name="Lemaire P."/>
            <person name="Lindquist E."/>
            <person name="Endo T."/>
            <person name="Hotta K."/>
            <person name="Inaba K."/>
        </authorList>
    </citation>
    <scope>NUCLEOTIDE SEQUENCE [LARGE SCALE GENOMIC DNA]</scope>
    <source>
        <strain evidence="1">wild type</strain>
    </source>
</reference>
<dbReference type="Proteomes" id="UP000008144">
    <property type="component" value="Chromosome 11"/>
</dbReference>
<dbReference type="Pfam" id="PF17784">
    <property type="entry name" value="Sulfotransfer_4"/>
    <property type="match status" value="1"/>
</dbReference>
<reference evidence="1" key="4">
    <citation type="submission" date="2025-09" db="UniProtKB">
        <authorList>
            <consortium name="Ensembl"/>
        </authorList>
    </citation>
    <scope>IDENTIFICATION</scope>
</reference>
<dbReference type="KEGG" id="cin:100181639"/>
<dbReference type="InterPro" id="IPR027417">
    <property type="entry name" value="P-loop_NTPase"/>
</dbReference>
<dbReference type="Ensembl" id="ENSCINT00000036168.1">
    <property type="protein sequence ID" value="ENSCINP00000035318.1"/>
    <property type="gene ID" value="ENSCING00000020372.1"/>
</dbReference>
<dbReference type="GeneID" id="100181639"/>
<accession>A0A1W2WG34</accession>
<reference evidence="2" key="1">
    <citation type="journal article" date="2002" name="Science">
        <title>The draft genome of Ciona intestinalis: insights into chordate and vertebrate origins.</title>
        <authorList>
            <person name="Dehal P."/>
            <person name="Satou Y."/>
            <person name="Campbell R.K."/>
            <person name="Chapman J."/>
            <person name="Degnan B."/>
            <person name="De Tomaso A."/>
            <person name="Davidson B."/>
            <person name="Di Gregorio A."/>
            <person name="Gelpke M."/>
            <person name="Goodstein D.M."/>
            <person name="Harafuji N."/>
            <person name="Hastings K.E."/>
            <person name="Ho I."/>
            <person name="Hotta K."/>
            <person name="Huang W."/>
            <person name="Kawashima T."/>
            <person name="Lemaire P."/>
            <person name="Martinez D."/>
            <person name="Meinertzhagen I.A."/>
            <person name="Necula S."/>
            <person name="Nonaka M."/>
            <person name="Putnam N."/>
            <person name="Rash S."/>
            <person name="Saiga H."/>
            <person name="Satake M."/>
            <person name="Terry A."/>
            <person name="Yamada L."/>
            <person name="Wang H.G."/>
            <person name="Awazu S."/>
            <person name="Azumi K."/>
            <person name="Boore J."/>
            <person name="Branno M."/>
            <person name="Chin-Bow S."/>
            <person name="DeSantis R."/>
            <person name="Doyle S."/>
            <person name="Francino P."/>
            <person name="Keys D.N."/>
            <person name="Haga S."/>
            <person name="Hayashi H."/>
            <person name="Hino K."/>
            <person name="Imai K.S."/>
            <person name="Inaba K."/>
            <person name="Kano S."/>
            <person name="Kobayashi K."/>
            <person name="Kobayashi M."/>
            <person name="Lee B.I."/>
            <person name="Makabe K.W."/>
            <person name="Manohar C."/>
            <person name="Matassi G."/>
            <person name="Medina M."/>
            <person name="Mochizuki Y."/>
            <person name="Mount S."/>
            <person name="Morishita T."/>
            <person name="Miura S."/>
            <person name="Nakayama A."/>
            <person name="Nishizaka S."/>
            <person name="Nomoto H."/>
            <person name="Ohta F."/>
            <person name="Oishi K."/>
            <person name="Rigoutsos I."/>
            <person name="Sano M."/>
            <person name="Sasaki A."/>
            <person name="Sasakura Y."/>
            <person name="Shoguchi E."/>
            <person name="Shin-i T."/>
            <person name="Spagnuolo A."/>
            <person name="Stainier D."/>
            <person name="Suzuki M.M."/>
            <person name="Tassy O."/>
            <person name="Takatori N."/>
            <person name="Tokuoka M."/>
            <person name="Yagi K."/>
            <person name="Yoshizaki F."/>
            <person name="Wada S."/>
            <person name="Zhang C."/>
            <person name="Hyatt P.D."/>
            <person name="Larimer F."/>
            <person name="Detter C."/>
            <person name="Doggett N."/>
            <person name="Glavina T."/>
            <person name="Hawkins T."/>
            <person name="Richardson P."/>
            <person name="Lucas S."/>
            <person name="Kohara Y."/>
            <person name="Levine M."/>
            <person name="Satoh N."/>
            <person name="Rokhsar D.S."/>
        </authorList>
    </citation>
    <scope>NUCLEOTIDE SEQUENCE [LARGE SCALE GENOMIC DNA]</scope>
</reference>
<dbReference type="AlphaFoldDB" id="H2Y084"/>
<evidence type="ECO:0000313" key="1">
    <source>
        <dbReference type="Ensembl" id="ENSCINP00000035318.1"/>
    </source>
</evidence>
<organism evidence="1 2">
    <name type="scientific">Ciona intestinalis</name>
    <name type="common">Transparent sea squirt</name>
    <name type="synonym">Ascidia intestinalis</name>
    <dbReference type="NCBI Taxonomy" id="7719"/>
    <lineage>
        <taxon>Eukaryota</taxon>
        <taxon>Metazoa</taxon>
        <taxon>Chordata</taxon>
        <taxon>Tunicata</taxon>
        <taxon>Ascidiacea</taxon>
        <taxon>Phlebobranchia</taxon>
        <taxon>Cionidae</taxon>
        <taxon>Ciona</taxon>
    </lineage>
</organism>
<dbReference type="GeneTree" id="ENSGT00940000166461"/>
<dbReference type="OrthoDB" id="10252740at2759"/>
<sequence length="262" mass="30285">MKVIYAGYAKTGTKTMAAVFNEFGYNTYDFFENSFYLGKDWVKIINEGGTVEDFRRMYKGVDSPTFIFWEEISEAYPEAKIIFSVRDEESWLRSLEKQVHSHVSEPKYLLMQMLSYSGWGLFRFTQATALVVIGAAIKWPWGPVNYNPTLWKRIYRNHNSNVLQNAPKDKLLIVNFKDGWGPICEFLGEKVPDKPFPHANKGASLIKESMESHPIVIKMLRETMFTLGVLTLIGAYGGYKVYQNPASISGWFNNTMIRFKFW</sequence>
<dbReference type="STRING" id="7719.ENSCINP00000035318"/>
<dbReference type="PANTHER" id="PTHR36978:SF4">
    <property type="entry name" value="P-LOOP CONTAINING NUCLEOSIDE TRIPHOSPHATE HYDROLASE PROTEIN"/>
    <property type="match status" value="1"/>
</dbReference>
<dbReference type="SUPFAM" id="SSF52540">
    <property type="entry name" value="P-loop containing nucleoside triphosphate hydrolases"/>
    <property type="match status" value="1"/>
</dbReference>
<dbReference type="InterPro" id="IPR040632">
    <property type="entry name" value="Sulfotransfer_4"/>
</dbReference>
<accession>H2Y084</accession>
<dbReference type="EMBL" id="EAAA01000794">
    <property type="status" value="NOT_ANNOTATED_CDS"/>
    <property type="molecule type" value="Genomic_DNA"/>
</dbReference>
<proteinExistence type="predicted"/>
<dbReference type="InParanoid" id="H2Y084"/>
<dbReference type="Gene3D" id="3.40.50.300">
    <property type="entry name" value="P-loop containing nucleotide triphosphate hydrolases"/>
    <property type="match status" value="1"/>
</dbReference>
<evidence type="ECO:0008006" key="3">
    <source>
        <dbReference type="Google" id="ProtNLM"/>
    </source>
</evidence>
<keyword evidence="2" id="KW-1185">Reference proteome</keyword>
<protein>
    <recommendedName>
        <fullName evidence="3">Sulfotransferase</fullName>
    </recommendedName>
</protein>
<dbReference type="PANTHER" id="PTHR36978">
    <property type="entry name" value="P-LOOP CONTAINING NUCLEOTIDE TRIPHOSPHATE HYDROLASE"/>
    <property type="match status" value="1"/>
</dbReference>
<reference evidence="1" key="3">
    <citation type="submission" date="2025-08" db="UniProtKB">
        <authorList>
            <consortium name="Ensembl"/>
        </authorList>
    </citation>
    <scope>IDENTIFICATION</scope>
</reference>